<gene>
    <name evidence="2" type="ORF">QYF68_26490</name>
</gene>
<dbReference type="EMBL" id="JAUHTC010000091">
    <property type="protein sequence ID" value="MDN4521342.1"/>
    <property type="molecule type" value="Genomic_DNA"/>
</dbReference>
<feature type="transmembrane region" description="Helical" evidence="1">
    <location>
        <begin position="7"/>
        <end position="30"/>
    </location>
</feature>
<protein>
    <submittedName>
        <fullName evidence="2">Uncharacterized protein</fullName>
    </submittedName>
</protein>
<keyword evidence="3" id="KW-1185">Reference proteome</keyword>
<comment type="caution">
    <text evidence="2">The sequence shown here is derived from an EMBL/GenBank/DDBJ whole genome shotgun (WGS) entry which is preliminary data.</text>
</comment>
<evidence type="ECO:0000313" key="2">
    <source>
        <dbReference type="EMBL" id="MDN4521342.1"/>
    </source>
</evidence>
<keyword evidence="1" id="KW-1133">Transmembrane helix</keyword>
<name>A0ABT8HM02_MYCAO</name>
<evidence type="ECO:0000256" key="1">
    <source>
        <dbReference type="SAM" id="Phobius"/>
    </source>
</evidence>
<dbReference type="RefSeq" id="WP_301161738.1">
    <property type="nucleotide sequence ID" value="NZ_JAUHTC010000091.1"/>
</dbReference>
<organism evidence="2 3">
    <name type="scientific">Mycolicibacterium austroafricanum</name>
    <name type="common">Mycobacterium austroafricanum</name>
    <dbReference type="NCBI Taxonomy" id="39687"/>
    <lineage>
        <taxon>Bacteria</taxon>
        <taxon>Bacillati</taxon>
        <taxon>Actinomycetota</taxon>
        <taxon>Actinomycetes</taxon>
        <taxon>Mycobacteriales</taxon>
        <taxon>Mycobacteriaceae</taxon>
        <taxon>Mycolicibacterium</taxon>
    </lineage>
</organism>
<accession>A0ABT8HM02</accession>
<keyword evidence="1" id="KW-0472">Membrane</keyword>
<keyword evidence="1" id="KW-0812">Transmembrane</keyword>
<proteinExistence type="predicted"/>
<reference evidence="2" key="1">
    <citation type="submission" date="2023-07" db="EMBL/GenBank/DDBJ databases">
        <title>Degradation of tert-butanol by M. austroafricanum TBA100.</title>
        <authorList>
            <person name="Helbich S."/>
            <person name="Vainshtein Y."/>
        </authorList>
    </citation>
    <scope>NUCLEOTIDE SEQUENCE</scope>
    <source>
        <strain evidence="2">TBA100</strain>
    </source>
</reference>
<evidence type="ECO:0000313" key="3">
    <source>
        <dbReference type="Proteomes" id="UP001172687"/>
    </source>
</evidence>
<dbReference type="Proteomes" id="UP001172687">
    <property type="component" value="Unassembled WGS sequence"/>
</dbReference>
<sequence length="41" mass="4495">MRAVTSTLRLVAVTTAVTLAVDLAVAYWWLSFGPFPESAWP</sequence>